<dbReference type="Pfam" id="PF22751">
    <property type="entry name" value="DUF488-N3a"/>
    <property type="match status" value="1"/>
</dbReference>
<dbReference type="InterPro" id="IPR054495">
    <property type="entry name" value="DUF488-N3a"/>
</dbReference>
<organism evidence="2">
    <name type="scientific">marine sediment metagenome</name>
    <dbReference type="NCBI Taxonomy" id="412755"/>
    <lineage>
        <taxon>unclassified sequences</taxon>
        <taxon>metagenomes</taxon>
        <taxon>ecological metagenomes</taxon>
    </lineage>
</organism>
<evidence type="ECO:0000259" key="1">
    <source>
        <dbReference type="Pfam" id="PF22751"/>
    </source>
</evidence>
<dbReference type="EMBL" id="BART01008426">
    <property type="protein sequence ID" value="GAG54084.1"/>
    <property type="molecule type" value="Genomic_DNA"/>
</dbReference>
<proteinExistence type="predicted"/>
<name>X0YDV7_9ZZZZ</name>
<accession>X0YDV7</accession>
<reference evidence="2" key="1">
    <citation type="journal article" date="2014" name="Front. Microbiol.">
        <title>High frequency of phylogenetically diverse reductive dehalogenase-homologous genes in deep subseafloor sedimentary metagenomes.</title>
        <authorList>
            <person name="Kawai M."/>
            <person name="Futagami T."/>
            <person name="Toyoda A."/>
            <person name="Takaki Y."/>
            <person name="Nishi S."/>
            <person name="Hori S."/>
            <person name="Arai W."/>
            <person name="Tsubouchi T."/>
            <person name="Morono Y."/>
            <person name="Uchiyama I."/>
            <person name="Ito T."/>
            <person name="Fujiyama A."/>
            <person name="Inagaki F."/>
            <person name="Takami H."/>
        </authorList>
    </citation>
    <scope>NUCLEOTIDE SEQUENCE</scope>
    <source>
        <strain evidence="2">Expedition CK06-06</strain>
    </source>
</reference>
<evidence type="ECO:0000313" key="2">
    <source>
        <dbReference type="EMBL" id="GAG54084.1"/>
    </source>
</evidence>
<sequence>MIDSYPETDILIVISRYYPRYAPPGLMFKPELAPSVALLSDWKAGKISWKEYEARYRVEMSTPEIQLLIMQYANRVTSKQVHRFLCYEKEPPCHRFILKDLIDEAVKKSTSGGCVNCGRVTRFGVSLEEMNKRGRERRCPRCGENYDVLKPLSEVPDNVLKFFVENKRRGK</sequence>
<gene>
    <name evidence="2" type="ORF">S01H4_18956</name>
</gene>
<dbReference type="AlphaFoldDB" id="X0YDV7"/>
<protein>
    <recommendedName>
        <fullName evidence="1">DUF488 domain-containing protein</fullName>
    </recommendedName>
</protein>
<feature type="domain" description="DUF488" evidence="1">
    <location>
        <begin position="11"/>
        <end position="104"/>
    </location>
</feature>
<comment type="caution">
    <text evidence="2">The sequence shown here is derived from an EMBL/GenBank/DDBJ whole genome shotgun (WGS) entry which is preliminary data.</text>
</comment>